<feature type="region of interest" description="Disordered" evidence="1">
    <location>
        <begin position="173"/>
        <end position="444"/>
    </location>
</feature>
<dbReference type="PANTHER" id="PTHR15992">
    <property type="entry name" value="HOLLIDAY JUNCTION RECOGNITION PROTEIN"/>
    <property type="match status" value="1"/>
</dbReference>
<evidence type="ECO:0000313" key="3">
    <source>
        <dbReference type="Proteomes" id="UP001153618"/>
    </source>
</evidence>
<reference evidence="2" key="1">
    <citation type="submission" date="2021-07" db="EMBL/GenBank/DDBJ databases">
        <authorList>
            <person name="Branca A.L. A."/>
        </authorList>
    </citation>
    <scope>NUCLEOTIDE SEQUENCE</scope>
</reference>
<feature type="compositionally biased region" description="Basic residues" evidence="1">
    <location>
        <begin position="266"/>
        <end position="280"/>
    </location>
</feature>
<feature type="compositionally biased region" description="Polar residues" evidence="1">
    <location>
        <begin position="178"/>
        <end position="197"/>
    </location>
</feature>
<proteinExistence type="predicted"/>
<dbReference type="Pfam" id="PF10384">
    <property type="entry name" value="Scm3"/>
    <property type="match status" value="1"/>
</dbReference>
<feature type="compositionally biased region" description="Low complexity" evidence="1">
    <location>
        <begin position="236"/>
        <end position="248"/>
    </location>
</feature>
<name>A0A9W4HXP6_PENOL</name>
<feature type="compositionally biased region" description="Acidic residues" evidence="1">
    <location>
        <begin position="295"/>
        <end position="304"/>
    </location>
</feature>
<feature type="compositionally biased region" description="Polar residues" evidence="1">
    <location>
        <begin position="669"/>
        <end position="683"/>
    </location>
</feature>
<dbReference type="GO" id="GO:0046982">
    <property type="term" value="F:protein heterodimerization activity"/>
    <property type="evidence" value="ECO:0007669"/>
    <property type="project" value="InterPro"/>
</dbReference>
<feature type="region of interest" description="Disordered" evidence="1">
    <location>
        <begin position="1"/>
        <end position="46"/>
    </location>
</feature>
<gene>
    <name evidence="2" type="ORF">POLS_LOCUS6291</name>
</gene>
<dbReference type="Gene3D" id="1.10.20.10">
    <property type="entry name" value="Histone, subunit A"/>
    <property type="match status" value="1"/>
</dbReference>
<sequence>MAHFADNQPPAKRPRLSHADPEDETPGEARDDVPEDFDLPAARAQNDSKLKSLFEGIFAKYSHDFTDVGDEIDLESGKIVVDNGHLLGMQEEGASGGNARSWLFQAGLDDENPDTDHGDDMEVEQDTESVASVPNENSPDVSNLQTAPPVTLSEPPAHEYDSLDFVFTFKASGAAGSSPMTKTQHVSRPTNPPSSKTIDPIATSKPQDPIWAVPELPQSFSTPTTETRKINAVVTPSARSPSPPGSGSIWAVKGPGRPRTEAKPKATPRRRKLATKRKYHSSPVARDWSFAEVPDGNESDDPLQDYEPLPTPSKVRIIRGQYKVPTKGDGPSAQELTPSKDRINHETQQQPQMGNDTQVPQSSRLSPTESPANDGPVIEADSAGHPEKVNHIPQDNAPEMGVQHIAPPEIASTVNNGDPHGEDEARNQEDSPLQPNPDDEGIVEPGVIASTEDEETAADDNIDAQQPAPDVQSQLNMAPQSILRPESTPTHRTKVPATEPPQNTPSRRRIIEPDEAKLIMRVMYQENGKASDVVKLMPTLDYHAVWHWYFTHWTQRLTNPPRLSAPWSHSELAIFTRLTNQSGLTWAEIQREFSGRSRPEVEFELLRSFVDPQPSTKHPGKQPDDPANDSAHDSSQDVWMQAEEMKSESDAEGSLPSVNPEYHDARGESVSSISAEPLDQSIQGHSFVSNTLKNLFLR</sequence>
<comment type="caution">
    <text evidence="2">The sequence shown here is derived from an EMBL/GenBank/DDBJ whole genome shotgun (WGS) entry which is preliminary data.</text>
</comment>
<dbReference type="GO" id="GO:0005634">
    <property type="term" value="C:nucleus"/>
    <property type="evidence" value="ECO:0007669"/>
    <property type="project" value="InterPro"/>
</dbReference>
<feature type="compositionally biased region" description="Basic and acidic residues" evidence="1">
    <location>
        <begin position="419"/>
        <end position="429"/>
    </location>
</feature>
<keyword evidence="3" id="KW-1185">Reference proteome</keyword>
<evidence type="ECO:0000256" key="1">
    <source>
        <dbReference type="SAM" id="MobiDB-lite"/>
    </source>
</evidence>
<organism evidence="2 3">
    <name type="scientific">Penicillium olsonii</name>
    <dbReference type="NCBI Taxonomy" id="99116"/>
    <lineage>
        <taxon>Eukaryota</taxon>
        <taxon>Fungi</taxon>
        <taxon>Dikarya</taxon>
        <taxon>Ascomycota</taxon>
        <taxon>Pezizomycotina</taxon>
        <taxon>Eurotiomycetes</taxon>
        <taxon>Eurotiomycetidae</taxon>
        <taxon>Eurotiales</taxon>
        <taxon>Aspergillaceae</taxon>
        <taxon>Penicillium</taxon>
    </lineage>
</organism>
<feature type="compositionally biased region" description="Polar residues" evidence="1">
    <location>
        <begin position="128"/>
        <end position="148"/>
    </location>
</feature>
<protein>
    <recommendedName>
        <fullName evidence="4">Myb-like domain-containing protein</fullName>
    </recommendedName>
</protein>
<dbReference type="EMBL" id="CAJVOS010000035">
    <property type="protein sequence ID" value="CAG8158670.1"/>
    <property type="molecule type" value="Genomic_DNA"/>
</dbReference>
<feature type="compositionally biased region" description="Polar residues" evidence="1">
    <location>
        <begin position="346"/>
        <end position="371"/>
    </location>
</feature>
<dbReference type="InterPro" id="IPR018465">
    <property type="entry name" value="Scm3/HJURP"/>
</dbReference>
<dbReference type="Proteomes" id="UP001153618">
    <property type="component" value="Unassembled WGS sequence"/>
</dbReference>
<dbReference type="OrthoDB" id="2420608at2759"/>
<dbReference type="AlphaFoldDB" id="A0A9W4HXP6"/>
<feature type="region of interest" description="Disordered" evidence="1">
    <location>
        <begin position="107"/>
        <end position="157"/>
    </location>
</feature>
<evidence type="ECO:0008006" key="4">
    <source>
        <dbReference type="Google" id="ProtNLM"/>
    </source>
</evidence>
<dbReference type="GO" id="GO:0042393">
    <property type="term" value="F:histone binding"/>
    <property type="evidence" value="ECO:0007669"/>
    <property type="project" value="InterPro"/>
</dbReference>
<accession>A0A9W4HXP6</accession>
<feature type="region of interest" description="Disordered" evidence="1">
    <location>
        <begin position="611"/>
        <end position="683"/>
    </location>
</feature>
<evidence type="ECO:0000313" key="2">
    <source>
        <dbReference type="EMBL" id="CAG8158670.1"/>
    </source>
</evidence>
<dbReference type="PANTHER" id="PTHR15992:SF5">
    <property type="entry name" value="HOLLIDAY JUNCTION RECOGNITION PROTEIN"/>
    <property type="match status" value="1"/>
</dbReference>
<dbReference type="InterPro" id="IPR009072">
    <property type="entry name" value="Histone-fold"/>
</dbReference>
<feature type="region of interest" description="Disordered" evidence="1">
    <location>
        <begin position="484"/>
        <end position="509"/>
    </location>
</feature>